<dbReference type="PANTHER" id="PTHR43056:SF10">
    <property type="entry name" value="COCE_NOND FAMILY, PUTATIVE (AFU_ORTHOLOGUE AFUA_7G00600)-RELATED"/>
    <property type="match status" value="1"/>
</dbReference>
<dbReference type="Gene3D" id="2.60.120.260">
    <property type="entry name" value="Galactose-binding domain-like"/>
    <property type="match status" value="1"/>
</dbReference>
<feature type="signal peptide" evidence="4">
    <location>
        <begin position="1"/>
        <end position="19"/>
    </location>
</feature>
<evidence type="ECO:0000256" key="4">
    <source>
        <dbReference type="SAM" id="SignalP"/>
    </source>
</evidence>
<evidence type="ECO:0000313" key="6">
    <source>
        <dbReference type="EMBL" id="CAI3971653.1"/>
    </source>
</evidence>
<evidence type="ECO:0000313" key="7">
    <source>
        <dbReference type="EMBL" id="CAL4758965.1"/>
    </source>
</evidence>
<protein>
    <submittedName>
        <fullName evidence="7">Cocaine esterase</fullName>
    </submittedName>
</protein>
<feature type="region of interest" description="Disordered" evidence="2">
    <location>
        <begin position="327"/>
        <end position="351"/>
    </location>
</feature>
<dbReference type="OrthoDB" id="416441at2759"/>
<feature type="region of interest" description="Disordered" evidence="2">
    <location>
        <begin position="1373"/>
        <end position="1394"/>
    </location>
</feature>
<dbReference type="EMBL" id="CAMXCT020000001">
    <property type="protein sequence ID" value="CAL1125028.1"/>
    <property type="molecule type" value="Genomic_DNA"/>
</dbReference>
<reference evidence="6" key="1">
    <citation type="submission" date="2022-10" db="EMBL/GenBank/DDBJ databases">
        <authorList>
            <person name="Chen Y."/>
            <person name="Dougan E. K."/>
            <person name="Chan C."/>
            <person name="Rhodes N."/>
            <person name="Thang M."/>
        </authorList>
    </citation>
    <scope>NUCLEOTIDE SEQUENCE</scope>
</reference>
<keyword evidence="3" id="KW-1133">Transmembrane helix</keyword>
<dbReference type="SUPFAM" id="SSF53474">
    <property type="entry name" value="alpha/beta-Hydrolases"/>
    <property type="match status" value="1"/>
</dbReference>
<feature type="region of interest" description="Disordered" evidence="2">
    <location>
        <begin position="1236"/>
        <end position="1255"/>
    </location>
</feature>
<reference evidence="7 8" key="2">
    <citation type="submission" date="2024-05" db="EMBL/GenBank/DDBJ databases">
        <authorList>
            <person name="Chen Y."/>
            <person name="Shah S."/>
            <person name="Dougan E. K."/>
            <person name="Thang M."/>
            <person name="Chan C."/>
        </authorList>
    </citation>
    <scope>NUCLEOTIDE SEQUENCE [LARGE SCALE GENOMIC DNA]</scope>
</reference>
<dbReference type="PANTHER" id="PTHR43056">
    <property type="entry name" value="PEPTIDASE S9 PROLYL OLIGOPEPTIDASE"/>
    <property type="match status" value="1"/>
</dbReference>
<evidence type="ECO:0000256" key="1">
    <source>
        <dbReference type="ARBA" id="ARBA00022801"/>
    </source>
</evidence>
<keyword evidence="4" id="KW-0732">Signal</keyword>
<evidence type="ECO:0000256" key="2">
    <source>
        <dbReference type="SAM" id="MobiDB-lite"/>
    </source>
</evidence>
<feature type="transmembrane region" description="Helical" evidence="3">
    <location>
        <begin position="63"/>
        <end position="85"/>
    </location>
</feature>
<gene>
    <name evidence="6" type="ORF">C1SCF055_LOCUS243</name>
</gene>
<organism evidence="6">
    <name type="scientific">Cladocopium goreaui</name>
    <dbReference type="NCBI Taxonomy" id="2562237"/>
    <lineage>
        <taxon>Eukaryota</taxon>
        <taxon>Sar</taxon>
        <taxon>Alveolata</taxon>
        <taxon>Dinophyceae</taxon>
        <taxon>Suessiales</taxon>
        <taxon>Symbiodiniaceae</taxon>
        <taxon>Cladocopium</taxon>
    </lineage>
</organism>
<dbReference type="InterPro" id="IPR050585">
    <property type="entry name" value="Xaa-Pro_dipeptidyl-ppase/CocE"/>
</dbReference>
<feature type="transmembrane region" description="Helical" evidence="3">
    <location>
        <begin position="92"/>
        <end position="111"/>
    </location>
</feature>
<dbReference type="SUPFAM" id="SSF49785">
    <property type="entry name" value="Galactose-binding domain-like"/>
    <property type="match status" value="1"/>
</dbReference>
<dbReference type="InterPro" id="IPR013736">
    <property type="entry name" value="Xaa-Pro_dipept_C"/>
</dbReference>
<dbReference type="EMBL" id="CAMXCT030000001">
    <property type="protein sequence ID" value="CAL4758965.1"/>
    <property type="molecule type" value="Genomic_DNA"/>
</dbReference>
<dbReference type="Proteomes" id="UP001152797">
    <property type="component" value="Unassembled WGS sequence"/>
</dbReference>
<evidence type="ECO:0000259" key="5">
    <source>
        <dbReference type="SMART" id="SM00939"/>
    </source>
</evidence>
<feature type="chain" id="PRO_5043269374" evidence="4">
    <location>
        <begin position="20"/>
        <end position="1417"/>
    </location>
</feature>
<dbReference type="InterPro" id="IPR008979">
    <property type="entry name" value="Galactose-bd-like_sf"/>
</dbReference>
<keyword evidence="3" id="KW-0812">Transmembrane</keyword>
<sequence>MPRLHQLILIATLLPLCWLLMMAVHELGHVLAAWATGGRVLKVVLHPLAISRTDVADVQNRLAVVWGGPLFGIALPLALWAMFLMLRLPGGYLLRFFAGFCLVTNGVYLGAGSFSRVGDAGELLRLGSPTWHLWLFGLLTVPAGMWLWNGQGPHFGFGQAKGKVDPWAVYSVSSEKTHRKEKSLSQNWTSEDGFKFMHPKHKFWLPVTLLAVALSGCANADPSTKLPPDQQAALDEVVESVRKNDEAINSLHVLEVMHLGAPDLEAEPEPKPVKGEDQPPFTYTFDPIPKEGVTLRYDIWIDGLNERSEEEASGELFIWHDGTETTQWPDVQELQTSESEKKSADRSNDPRQVAFVRDEGTLLNLLAGSNDELAGQNAEAKHEILSAQRVDIDERELVIIEAKNPNDTVTTVIQCDAACNFLPTRVYYRMEDGRIDSKTDIKYTQVEKDPLPVWFPESAVRKFAGLNQNTSPNAEDWSQTVTVEFKDLEVNPEVPKDTFKVAEAPTATKLPPEEQAALNEVIESVRQNNSAIKAFHALKVLHLGPPDEPIKLTKPVNSGPDEGVSIDEGVFTFVPIPDQGATLRSDIWIDGPSERVNEKGIGSLVIWHDGVITNYWPPRKRAQIYPEEKKPVASQHDPRQIGFIRNEGDLLNVLTGTSDNKTYDDVEVKHDIQSVKQVDREGRKLVVIEAKNPKHNVTTVLECDAAKNHLPTRIYYRRENGEIEALTDIEYTQVQNDPQPAWFPISAVQRFTGSRAITSPDSDNWGQTSTITIKDLEVNPEVPEDTFAIPEFPEGTRAPSREGGVVGGDRRIFIAALVEWVRSDGGFARLELHPEVDAQPDGQAIWRGDRSQSRVPPPTTHNTAFAIIPNRTVIMQRQVFGRAWLVGLMLVALATAGTESAVAETNEVLVPMRDGVKLATDVMLPKGDGPWPVVLMRTPYNKRGEFSMLQGRYLAAGYAYVVQDCRGRFASEGEYRPFEDDRNDGFDTVNWIAEQDWCNGKVGMTGASAMGITSMLCAMANPENLVAAYVVVTPESMWEEASFIGGVFKEADTTGWLKGQNAGHLVDERKKSLVDIKEERIMDLIHHRHKIDIPIYHVGGWYDIFAVGTQGNFTYLQNEGVEGARGQQKLMMGPFGHGGLKGGLRYRGGGGLLGALQEEIRWFDYHLKGEDNGIMDEPPVKYYQMASAKKREESDKNEWKTAENWPPETTETRYYLHSGGELTSSPTEATDAKTTYAFDPENPVPTVGGQNLTLDIGPLDQREIGDRPDYLRFQTPELEEDVTIRGPVWVDLYVSTDAPDTDFMVKLVDVYPDGYEALLMDAPIRCRYREGRRPKQIKMMEPGEPTRIRLNVGSTANTFEAGHRIALHVTSSNSPRFEVNPNTGEPIGEENKPPRVANNTIHHDTEHPTALVLPVVE</sequence>
<feature type="transmembrane region" description="Helical" evidence="3">
    <location>
        <begin position="131"/>
        <end position="148"/>
    </location>
</feature>
<dbReference type="NCBIfam" id="TIGR00976">
    <property type="entry name" value="CocE_NonD"/>
    <property type="match status" value="2"/>
</dbReference>
<feature type="compositionally biased region" description="Basic and acidic residues" evidence="2">
    <location>
        <begin position="338"/>
        <end position="349"/>
    </location>
</feature>
<evidence type="ECO:0000313" key="8">
    <source>
        <dbReference type="Proteomes" id="UP001152797"/>
    </source>
</evidence>
<proteinExistence type="predicted"/>
<accession>A0A9P1BDX3</accession>
<feature type="domain" description="Xaa-Pro dipeptidyl-peptidase C-terminal" evidence="5">
    <location>
        <begin position="1160"/>
        <end position="1412"/>
    </location>
</feature>
<evidence type="ECO:0000256" key="3">
    <source>
        <dbReference type="SAM" id="Phobius"/>
    </source>
</evidence>
<keyword evidence="1" id="KW-0378">Hydrolase</keyword>
<feature type="region of interest" description="Disordered" evidence="2">
    <location>
        <begin position="264"/>
        <end position="285"/>
    </location>
</feature>
<keyword evidence="3" id="KW-0472">Membrane</keyword>
<dbReference type="Pfam" id="PF08530">
    <property type="entry name" value="PepX_C"/>
    <property type="match status" value="1"/>
</dbReference>
<dbReference type="GO" id="GO:0008239">
    <property type="term" value="F:dipeptidyl-peptidase activity"/>
    <property type="evidence" value="ECO:0007669"/>
    <property type="project" value="InterPro"/>
</dbReference>
<dbReference type="InterPro" id="IPR005674">
    <property type="entry name" value="CocE/Ser_esterase"/>
</dbReference>
<dbReference type="InterPro" id="IPR029058">
    <property type="entry name" value="AB_hydrolase_fold"/>
</dbReference>
<dbReference type="EMBL" id="CAMXCT010000001">
    <property type="protein sequence ID" value="CAI3971653.1"/>
    <property type="molecule type" value="Genomic_DNA"/>
</dbReference>
<feature type="compositionally biased region" description="Polar residues" evidence="2">
    <location>
        <begin position="327"/>
        <end position="337"/>
    </location>
</feature>
<dbReference type="InterPro" id="IPR000383">
    <property type="entry name" value="Xaa-Pro-like_dom"/>
</dbReference>
<comment type="caution">
    <text evidence="6">The sequence shown here is derived from an EMBL/GenBank/DDBJ whole genome shotgun (WGS) entry which is preliminary data.</text>
</comment>
<feature type="compositionally biased region" description="Basic and acidic residues" evidence="2">
    <location>
        <begin position="268"/>
        <end position="277"/>
    </location>
</feature>
<dbReference type="Pfam" id="PF02129">
    <property type="entry name" value="Peptidase_S15"/>
    <property type="match status" value="1"/>
</dbReference>
<dbReference type="Gene3D" id="3.40.50.1820">
    <property type="entry name" value="alpha/beta hydrolase"/>
    <property type="match status" value="1"/>
</dbReference>
<dbReference type="SMART" id="SM00939">
    <property type="entry name" value="PepX_C"/>
    <property type="match status" value="1"/>
</dbReference>
<feature type="compositionally biased region" description="Polar residues" evidence="2">
    <location>
        <begin position="1373"/>
        <end position="1383"/>
    </location>
</feature>
<keyword evidence="8" id="KW-1185">Reference proteome</keyword>
<name>A0A9P1BDX3_9DINO</name>